<sequence>MVQVAIVDDEALVRAALRSILESSGDIDVVADCDGHDAVAAVTAAWPGLVLLDAVMPPPDDGLTVLRALRALPSPPPVAMLTAFDTSEHIHRAMAAGATGFLLKDTAVGTLIDAVRVMAAGGTVFTPTVSRAVVDGFLGDPAADPAGVTSAGRYGRSDQPSGHGSGPGTGPDGTAAGPPYAAALAPLTGRERDVLALLAAGLPNAVIAAELGISVGTVKDHVRAVLRKLAAPNRVAAAVVAHRAGLVRVPE</sequence>
<dbReference type="Proteomes" id="UP000199323">
    <property type="component" value="Unassembled WGS sequence"/>
</dbReference>
<organism evidence="9 10">
    <name type="scientific">Actinacidiphila alni</name>
    <dbReference type="NCBI Taxonomy" id="380248"/>
    <lineage>
        <taxon>Bacteria</taxon>
        <taxon>Bacillati</taxon>
        <taxon>Actinomycetota</taxon>
        <taxon>Actinomycetes</taxon>
        <taxon>Kitasatosporales</taxon>
        <taxon>Streptomycetaceae</taxon>
        <taxon>Actinacidiphila</taxon>
    </lineage>
</organism>
<keyword evidence="10" id="KW-1185">Reference proteome</keyword>
<dbReference type="Gene3D" id="3.40.50.2300">
    <property type="match status" value="1"/>
</dbReference>
<dbReference type="InterPro" id="IPR011006">
    <property type="entry name" value="CheY-like_superfamily"/>
</dbReference>
<dbReference type="EMBL" id="FONG01000031">
    <property type="protein sequence ID" value="SFF82951.1"/>
    <property type="molecule type" value="Genomic_DNA"/>
</dbReference>
<dbReference type="Gene3D" id="1.10.10.10">
    <property type="entry name" value="Winged helix-like DNA-binding domain superfamily/Winged helix DNA-binding domain"/>
    <property type="match status" value="1"/>
</dbReference>
<feature type="domain" description="HTH luxR-type" evidence="7">
    <location>
        <begin position="180"/>
        <end position="245"/>
    </location>
</feature>
<dbReference type="SMART" id="SM00448">
    <property type="entry name" value="REC"/>
    <property type="match status" value="1"/>
</dbReference>
<evidence type="ECO:0000313" key="10">
    <source>
        <dbReference type="Proteomes" id="UP000199323"/>
    </source>
</evidence>
<dbReference type="GO" id="GO:0006355">
    <property type="term" value="P:regulation of DNA-templated transcription"/>
    <property type="evidence" value="ECO:0007669"/>
    <property type="project" value="InterPro"/>
</dbReference>
<dbReference type="SUPFAM" id="SSF52172">
    <property type="entry name" value="CheY-like"/>
    <property type="match status" value="1"/>
</dbReference>
<dbReference type="InterPro" id="IPR016032">
    <property type="entry name" value="Sig_transdc_resp-reg_C-effctor"/>
</dbReference>
<evidence type="ECO:0000259" key="8">
    <source>
        <dbReference type="PROSITE" id="PS50110"/>
    </source>
</evidence>
<feature type="region of interest" description="Disordered" evidence="6">
    <location>
        <begin position="148"/>
        <end position="177"/>
    </location>
</feature>
<keyword evidence="4" id="KW-0804">Transcription</keyword>
<dbReference type="PANTHER" id="PTHR43214:SF24">
    <property type="entry name" value="TRANSCRIPTIONAL REGULATORY PROTEIN NARL-RELATED"/>
    <property type="match status" value="1"/>
</dbReference>
<keyword evidence="1 5" id="KW-0597">Phosphoprotein</keyword>
<evidence type="ECO:0000256" key="4">
    <source>
        <dbReference type="ARBA" id="ARBA00023163"/>
    </source>
</evidence>
<dbReference type="AlphaFoldDB" id="A0A1I2M0Y2"/>
<dbReference type="PANTHER" id="PTHR43214">
    <property type="entry name" value="TWO-COMPONENT RESPONSE REGULATOR"/>
    <property type="match status" value="1"/>
</dbReference>
<feature type="modified residue" description="4-aspartylphosphate" evidence="5">
    <location>
        <position position="53"/>
    </location>
</feature>
<evidence type="ECO:0000256" key="6">
    <source>
        <dbReference type="SAM" id="MobiDB-lite"/>
    </source>
</evidence>
<dbReference type="InterPro" id="IPR036388">
    <property type="entry name" value="WH-like_DNA-bd_sf"/>
</dbReference>
<dbReference type="GO" id="GO:0000160">
    <property type="term" value="P:phosphorelay signal transduction system"/>
    <property type="evidence" value="ECO:0007669"/>
    <property type="project" value="InterPro"/>
</dbReference>
<evidence type="ECO:0000256" key="2">
    <source>
        <dbReference type="ARBA" id="ARBA00023015"/>
    </source>
</evidence>
<dbReference type="CDD" id="cd17535">
    <property type="entry name" value="REC_NarL-like"/>
    <property type="match status" value="1"/>
</dbReference>
<proteinExistence type="predicted"/>
<dbReference type="OrthoDB" id="9808843at2"/>
<evidence type="ECO:0000256" key="3">
    <source>
        <dbReference type="ARBA" id="ARBA00023125"/>
    </source>
</evidence>
<dbReference type="Pfam" id="PF00196">
    <property type="entry name" value="GerE"/>
    <property type="match status" value="1"/>
</dbReference>
<evidence type="ECO:0000313" key="9">
    <source>
        <dbReference type="EMBL" id="SFF82951.1"/>
    </source>
</evidence>
<dbReference type="InterPro" id="IPR058245">
    <property type="entry name" value="NreC/VraR/RcsB-like_REC"/>
</dbReference>
<dbReference type="Pfam" id="PF00072">
    <property type="entry name" value="Response_reg"/>
    <property type="match status" value="1"/>
</dbReference>
<evidence type="ECO:0000259" key="7">
    <source>
        <dbReference type="PROSITE" id="PS50043"/>
    </source>
</evidence>
<dbReference type="GO" id="GO:0003677">
    <property type="term" value="F:DNA binding"/>
    <property type="evidence" value="ECO:0007669"/>
    <property type="project" value="UniProtKB-KW"/>
</dbReference>
<name>A0A1I2M0Y2_9ACTN</name>
<dbReference type="CDD" id="cd06170">
    <property type="entry name" value="LuxR_C_like"/>
    <property type="match status" value="1"/>
</dbReference>
<dbReference type="InterPro" id="IPR001789">
    <property type="entry name" value="Sig_transdc_resp-reg_receiver"/>
</dbReference>
<dbReference type="PROSITE" id="PS50043">
    <property type="entry name" value="HTH_LUXR_2"/>
    <property type="match status" value="1"/>
</dbReference>
<accession>A0A1I2M0Y2</accession>
<dbReference type="PROSITE" id="PS50110">
    <property type="entry name" value="RESPONSE_REGULATORY"/>
    <property type="match status" value="1"/>
</dbReference>
<dbReference type="STRING" id="380248.SAMN05216251_13118"/>
<dbReference type="SUPFAM" id="SSF46894">
    <property type="entry name" value="C-terminal effector domain of the bipartite response regulators"/>
    <property type="match status" value="1"/>
</dbReference>
<dbReference type="PROSITE" id="PS00622">
    <property type="entry name" value="HTH_LUXR_1"/>
    <property type="match status" value="1"/>
</dbReference>
<evidence type="ECO:0000256" key="5">
    <source>
        <dbReference type="PROSITE-ProRule" id="PRU00169"/>
    </source>
</evidence>
<protein>
    <submittedName>
        <fullName evidence="9">Two component transcriptional regulator, LuxR family</fullName>
    </submittedName>
</protein>
<dbReference type="PRINTS" id="PR00038">
    <property type="entry name" value="HTHLUXR"/>
</dbReference>
<dbReference type="SMART" id="SM00421">
    <property type="entry name" value="HTH_LUXR"/>
    <property type="match status" value="1"/>
</dbReference>
<keyword evidence="3" id="KW-0238">DNA-binding</keyword>
<gene>
    <name evidence="9" type="ORF">SAMN05216251_13118</name>
</gene>
<evidence type="ECO:0000256" key="1">
    <source>
        <dbReference type="ARBA" id="ARBA00022553"/>
    </source>
</evidence>
<keyword evidence="2" id="KW-0805">Transcription regulation</keyword>
<feature type="domain" description="Response regulatory" evidence="8">
    <location>
        <begin position="3"/>
        <end position="119"/>
    </location>
</feature>
<reference evidence="9 10" key="1">
    <citation type="submission" date="2016-10" db="EMBL/GenBank/DDBJ databases">
        <authorList>
            <person name="de Groot N.N."/>
        </authorList>
    </citation>
    <scope>NUCLEOTIDE SEQUENCE [LARGE SCALE GENOMIC DNA]</scope>
    <source>
        <strain evidence="9 10">CGMCC 4.3510</strain>
    </source>
</reference>
<dbReference type="InterPro" id="IPR039420">
    <property type="entry name" value="WalR-like"/>
</dbReference>
<dbReference type="InterPro" id="IPR000792">
    <property type="entry name" value="Tscrpt_reg_LuxR_C"/>
</dbReference>